<protein>
    <submittedName>
        <fullName evidence="1">Uncharacterized protein</fullName>
    </submittedName>
</protein>
<accession>A0A0J6YRI3</accession>
<evidence type="ECO:0000313" key="2">
    <source>
        <dbReference type="Proteomes" id="UP000054565"/>
    </source>
</evidence>
<evidence type="ECO:0000313" key="1">
    <source>
        <dbReference type="EMBL" id="KMP09884.1"/>
    </source>
</evidence>
<dbReference type="AlphaFoldDB" id="A0A0J6YRI3"/>
<dbReference type="Proteomes" id="UP000054565">
    <property type="component" value="Unassembled WGS sequence"/>
</dbReference>
<proteinExistence type="predicted"/>
<organism evidence="1 2">
    <name type="scientific">Coccidioides immitis RMSCC 2394</name>
    <dbReference type="NCBI Taxonomy" id="404692"/>
    <lineage>
        <taxon>Eukaryota</taxon>
        <taxon>Fungi</taxon>
        <taxon>Dikarya</taxon>
        <taxon>Ascomycota</taxon>
        <taxon>Pezizomycotina</taxon>
        <taxon>Eurotiomycetes</taxon>
        <taxon>Eurotiomycetidae</taxon>
        <taxon>Onygenales</taxon>
        <taxon>Onygenaceae</taxon>
        <taxon>Coccidioides</taxon>
    </lineage>
</organism>
<name>A0A0J6YRI3_COCIT</name>
<dbReference type="EMBL" id="DS028100">
    <property type="protein sequence ID" value="KMP09884.1"/>
    <property type="molecule type" value="Genomic_DNA"/>
</dbReference>
<gene>
    <name evidence="1" type="ORF">CIRG_09117</name>
</gene>
<sequence>MESGMRGKFGRKLNGSHCRVGNSTTVFPEPRSHIPSLETKTCHRHPLSLPGLDLGGLRKTSIERAFLKRPSVMAAEICVATTGLCSRREERVKELHLFGRRCNGENTYVCRRAGKSDS</sequence>
<reference evidence="2" key="1">
    <citation type="journal article" date="2010" name="Genome Res.">
        <title>Population genomic sequencing of Coccidioides fungi reveals recent hybridization and transposon control.</title>
        <authorList>
            <person name="Neafsey D.E."/>
            <person name="Barker B.M."/>
            <person name="Sharpton T.J."/>
            <person name="Stajich J.E."/>
            <person name="Park D.J."/>
            <person name="Whiston E."/>
            <person name="Hung C.-Y."/>
            <person name="McMahan C."/>
            <person name="White J."/>
            <person name="Sykes S."/>
            <person name="Heiman D."/>
            <person name="Young S."/>
            <person name="Zeng Q."/>
            <person name="Abouelleil A."/>
            <person name="Aftuck L."/>
            <person name="Bessette D."/>
            <person name="Brown A."/>
            <person name="FitzGerald M."/>
            <person name="Lui A."/>
            <person name="Macdonald J.P."/>
            <person name="Priest M."/>
            <person name="Orbach M.J."/>
            <person name="Galgiani J.N."/>
            <person name="Kirkland T.N."/>
            <person name="Cole G.T."/>
            <person name="Birren B.W."/>
            <person name="Henn M.R."/>
            <person name="Taylor J.W."/>
            <person name="Rounsley S.D."/>
        </authorList>
    </citation>
    <scope>NUCLEOTIDE SEQUENCE [LARGE SCALE GENOMIC DNA]</scope>
    <source>
        <strain evidence="2">RMSCC 2394</strain>
    </source>
</reference>